<comment type="caution">
    <text evidence="1">The sequence shown here is derived from an EMBL/GenBank/DDBJ whole genome shotgun (WGS) entry which is preliminary data.</text>
</comment>
<gene>
    <name evidence="1" type="ORF">GCM10023338_07980</name>
</gene>
<protein>
    <submittedName>
        <fullName evidence="1">Uncharacterized protein</fullName>
    </submittedName>
</protein>
<evidence type="ECO:0000313" key="2">
    <source>
        <dbReference type="Proteomes" id="UP001500631"/>
    </source>
</evidence>
<name>A0ABP9MLF5_9GAMM</name>
<organism evidence="1 2">
    <name type="scientific">Wohlfahrtiimonas larvae</name>
    <dbReference type="NCBI Taxonomy" id="1157986"/>
    <lineage>
        <taxon>Bacteria</taxon>
        <taxon>Pseudomonadati</taxon>
        <taxon>Pseudomonadota</taxon>
        <taxon>Gammaproteobacteria</taxon>
        <taxon>Cardiobacteriales</taxon>
        <taxon>Ignatzschineriaceae</taxon>
        <taxon>Wohlfahrtiimonas</taxon>
    </lineage>
</organism>
<reference evidence="2" key="1">
    <citation type="journal article" date="2019" name="Int. J. Syst. Evol. Microbiol.">
        <title>The Global Catalogue of Microorganisms (GCM) 10K type strain sequencing project: providing services to taxonomists for standard genome sequencing and annotation.</title>
        <authorList>
            <consortium name="The Broad Institute Genomics Platform"/>
            <consortium name="The Broad Institute Genome Sequencing Center for Infectious Disease"/>
            <person name="Wu L."/>
            <person name="Ma J."/>
        </authorList>
    </citation>
    <scope>NUCLEOTIDE SEQUENCE [LARGE SCALE GENOMIC DNA]</scope>
    <source>
        <strain evidence="2">JCM 18424</strain>
    </source>
</reference>
<sequence length="115" mass="12904">MSFYVEGVVVGTFKKDDFVNEVNEVTGEAIDTVIGAHFVQIMVNQTMEDGSSKAELLDFKTEDHELYKTLIGKRNLFAVTVKPWNINGRFGLSYKMLDSANKAKFNKTESAQKTS</sequence>
<evidence type="ECO:0000313" key="1">
    <source>
        <dbReference type="EMBL" id="GAA5096969.1"/>
    </source>
</evidence>
<keyword evidence="2" id="KW-1185">Reference proteome</keyword>
<dbReference type="Proteomes" id="UP001500631">
    <property type="component" value="Unassembled WGS sequence"/>
</dbReference>
<proteinExistence type="predicted"/>
<dbReference type="RefSeq" id="WP_077924902.1">
    <property type="nucleotide sequence ID" value="NZ_BAABKE010000002.1"/>
</dbReference>
<accession>A0ABP9MLF5</accession>
<dbReference type="EMBL" id="BAABKE010000002">
    <property type="protein sequence ID" value="GAA5096969.1"/>
    <property type="molecule type" value="Genomic_DNA"/>
</dbReference>